<protein>
    <submittedName>
        <fullName evidence="2">DNA polymerase III subunit delta</fullName>
    </submittedName>
</protein>
<feature type="domain" description="AAA+ ATPase" evidence="1">
    <location>
        <begin position="30"/>
        <end position="176"/>
    </location>
</feature>
<evidence type="ECO:0000313" key="3">
    <source>
        <dbReference type="Proteomes" id="UP000239001"/>
    </source>
</evidence>
<dbReference type="InterPro" id="IPR003593">
    <property type="entry name" value="AAA+_ATPase"/>
</dbReference>
<gene>
    <name evidence="2" type="ORF">C7H19_20075</name>
</gene>
<name>A0A2T1LT96_9CHRO</name>
<dbReference type="PANTHER" id="PTHR11669:SF8">
    <property type="entry name" value="DNA POLYMERASE III SUBUNIT DELTA"/>
    <property type="match status" value="1"/>
</dbReference>
<dbReference type="Gene3D" id="3.40.50.300">
    <property type="entry name" value="P-loop containing nucleotide triphosphate hydrolases"/>
    <property type="match status" value="1"/>
</dbReference>
<dbReference type="InterPro" id="IPR050238">
    <property type="entry name" value="DNA_Rep/Repair_Clamp_Loader"/>
</dbReference>
<dbReference type="EMBL" id="PXOH01000030">
    <property type="protein sequence ID" value="PSF33469.1"/>
    <property type="molecule type" value="Genomic_DNA"/>
</dbReference>
<dbReference type="Pfam" id="PF13177">
    <property type="entry name" value="DNA_pol3_delta2"/>
    <property type="match status" value="1"/>
</dbReference>
<evidence type="ECO:0000313" key="2">
    <source>
        <dbReference type="EMBL" id="PSF33469.1"/>
    </source>
</evidence>
<dbReference type="SMART" id="SM00382">
    <property type="entry name" value="AAA"/>
    <property type="match status" value="1"/>
</dbReference>
<evidence type="ECO:0000259" key="1">
    <source>
        <dbReference type="SMART" id="SM00382"/>
    </source>
</evidence>
<organism evidence="2 3">
    <name type="scientific">Aphanothece hegewaldii CCALA 016</name>
    <dbReference type="NCBI Taxonomy" id="2107694"/>
    <lineage>
        <taxon>Bacteria</taxon>
        <taxon>Bacillati</taxon>
        <taxon>Cyanobacteriota</taxon>
        <taxon>Cyanophyceae</taxon>
        <taxon>Oscillatoriophycideae</taxon>
        <taxon>Chroococcales</taxon>
        <taxon>Aphanothecaceae</taxon>
        <taxon>Aphanothece</taxon>
    </lineage>
</organism>
<keyword evidence="3" id="KW-1185">Reference proteome</keyword>
<dbReference type="OrthoDB" id="9810148at2"/>
<dbReference type="NCBIfam" id="NF005638">
    <property type="entry name" value="PRK07399.1"/>
    <property type="match status" value="1"/>
</dbReference>
<dbReference type="PANTHER" id="PTHR11669">
    <property type="entry name" value="REPLICATION FACTOR C / DNA POLYMERASE III GAMMA-TAU SUBUNIT"/>
    <property type="match status" value="1"/>
</dbReference>
<dbReference type="InterPro" id="IPR027417">
    <property type="entry name" value="P-loop_NTPase"/>
</dbReference>
<accession>A0A2T1LT96</accession>
<proteinExistence type="predicted"/>
<sequence length="300" mass="33921">MTMVTDLLHQIIGQPIAIQLLTAAINSQAIAPAYLFTGIAGIGKLTTAKLYAQMILSQNISNHPDVLMIEPTCQVKDELIPLSMIHQQQLILSNLPQIRVEQIRQINQFLVQSPLKANRKIVIIESAEYLNPAAANAFLKSLEEPYTATIILTCAVPDKLLSTLISRCHVIPFYPLGEHHINQLLTQLNNFNIPAHIRHLGQGSIGKTINIWNLLKQFPSELLNFQKKDRVTKIYETIQTLISFSLEQQLILADYWQYQAILAQDVHQIEKLEKVKSFLSKRGNPSLIWESFFFCFAGSL</sequence>
<dbReference type="SUPFAM" id="SSF52540">
    <property type="entry name" value="P-loop containing nucleoside triphosphate hydrolases"/>
    <property type="match status" value="1"/>
</dbReference>
<reference evidence="2 3" key="2">
    <citation type="submission" date="2018-03" db="EMBL/GenBank/DDBJ databases">
        <authorList>
            <person name="Keele B.F."/>
        </authorList>
    </citation>
    <scope>NUCLEOTIDE SEQUENCE [LARGE SCALE GENOMIC DNA]</scope>
    <source>
        <strain evidence="2 3">CCALA 016</strain>
    </source>
</reference>
<dbReference type="GO" id="GO:0006261">
    <property type="term" value="P:DNA-templated DNA replication"/>
    <property type="evidence" value="ECO:0007669"/>
    <property type="project" value="TreeGrafter"/>
</dbReference>
<comment type="caution">
    <text evidence="2">The sequence shown here is derived from an EMBL/GenBank/DDBJ whole genome shotgun (WGS) entry which is preliminary data.</text>
</comment>
<dbReference type="Proteomes" id="UP000239001">
    <property type="component" value="Unassembled WGS sequence"/>
</dbReference>
<dbReference type="AlphaFoldDB" id="A0A2T1LT96"/>
<reference evidence="2 3" key="1">
    <citation type="submission" date="2018-03" db="EMBL/GenBank/DDBJ databases">
        <title>The ancient ancestry and fast evolution of plastids.</title>
        <authorList>
            <person name="Moore K.R."/>
            <person name="Magnabosco C."/>
            <person name="Momper L."/>
            <person name="Gold D.A."/>
            <person name="Bosak T."/>
            <person name="Fournier G.P."/>
        </authorList>
    </citation>
    <scope>NUCLEOTIDE SEQUENCE [LARGE SCALE GENOMIC DNA]</scope>
    <source>
        <strain evidence="2 3">CCALA 016</strain>
    </source>
</reference>